<evidence type="ECO:0000313" key="2">
    <source>
        <dbReference type="Proteomes" id="UP000011185"/>
    </source>
</evidence>
<dbReference type="VEuPathDB" id="MicrosporidiaDB:THOM_2117"/>
<feature type="non-terminal residue" evidence="1">
    <location>
        <position position="1"/>
    </location>
</feature>
<organism evidence="1 2">
    <name type="scientific">Trachipleistophora hominis</name>
    <name type="common">Microsporidian parasite</name>
    <dbReference type="NCBI Taxonomy" id="72359"/>
    <lineage>
        <taxon>Eukaryota</taxon>
        <taxon>Fungi</taxon>
        <taxon>Fungi incertae sedis</taxon>
        <taxon>Microsporidia</taxon>
        <taxon>Pleistophoridae</taxon>
        <taxon>Trachipleistophora</taxon>
    </lineage>
</organism>
<gene>
    <name evidence="1" type="ORF">THOM_2117</name>
</gene>
<dbReference type="Proteomes" id="UP000011185">
    <property type="component" value="Unassembled WGS sequence"/>
</dbReference>
<evidence type="ECO:0000313" key="1">
    <source>
        <dbReference type="EMBL" id="ELQ74955.1"/>
    </source>
</evidence>
<proteinExistence type="predicted"/>
<dbReference type="AlphaFoldDB" id="L7JUG5"/>
<dbReference type="HOGENOM" id="CLU_1645005_0_0_1"/>
<name>L7JUG5_TRAHO</name>
<dbReference type="OrthoDB" id="10331979at2759"/>
<sequence length="194" mass="22406">VNIDLKMFKGYYLDVISISNVPIDLYSAFRLTLMIYVPENSSYLLKFITNNNFTKCTDTVFYKVICYPDGIYTIGSGDMVHIFTRNTHMISKGMIFNLRDNVSLIVKRQSYKLKKSLNSNIPGIHVVEKDDVVVYVSDIMLDGNVKGTYIYSDNCLINGLVSNLTNNFQKYYKVKKSMSYEKDLFYLLRLAKII</sequence>
<accession>L7JUG5</accession>
<reference evidence="1 2" key="1">
    <citation type="journal article" date="2012" name="PLoS Pathog.">
        <title>The genome of the obligate intracellular parasite Trachipleistophora hominis: new insights into microsporidian genome dynamics and reductive evolution.</title>
        <authorList>
            <person name="Heinz E."/>
            <person name="Williams T.A."/>
            <person name="Nakjang S."/>
            <person name="Noel C.J."/>
            <person name="Swan D.C."/>
            <person name="Goldberg A.V."/>
            <person name="Harris S.R."/>
            <person name="Weinmaier T."/>
            <person name="Markert S."/>
            <person name="Becher D."/>
            <person name="Bernhardt J."/>
            <person name="Dagan T."/>
            <person name="Hacker C."/>
            <person name="Lucocq J.M."/>
            <person name="Schweder T."/>
            <person name="Rattei T."/>
            <person name="Hall N."/>
            <person name="Hirt R.P."/>
            <person name="Embley T.M."/>
        </authorList>
    </citation>
    <scope>NUCLEOTIDE SEQUENCE [LARGE SCALE GENOMIC DNA]</scope>
</reference>
<dbReference type="EMBL" id="JH994005">
    <property type="protein sequence ID" value="ELQ74955.1"/>
    <property type="molecule type" value="Genomic_DNA"/>
</dbReference>
<dbReference type="OMA" id="YVSDIML"/>
<protein>
    <submittedName>
        <fullName evidence="1">Uncharacterized protein</fullName>
    </submittedName>
</protein>
<dbReference type="InParanoid" id="L7JUG5"/>
<keyword evidence="2" id="KW-1185">Reference proteome</keyword>